<sequence length="59" mass="6642">MSSSSATVATKQEHGQLIAAPNKSMNFQICHFLRKLAIRADVSIRMTQCFKYPESLNQL</sequence>
<reference evidence="1 2" key="1">
    <citation type="submission" date="2020-03" db="EMBL/GenBank/DDBJ databases">
        <authorList>
            <consortium name="Genoscope - CEA"/>
            <person name="William W."/>
        </authorList>
    </citation>
    <scope>NUCLEOTIDE SEQUENCE [LARGE SCALE GENOMIC DNA]</scope>
    <source>
        <strain evidence="2">DSM 16959</strain>
    </source>
</reference>
<name>A0A6S6XX82_9PROT</name>
<dbReference type="AlphaFoldDB" id="A0A6S6XX82"/>
<accession>A0A6S6XX82</accession>
<keyword evidence="2" id="KW-1185">Reference proteome</keyword>
<protein>
    <submittedName>
        <fullName evidence="1">Uncharacterized protein</fullName>
    </submittedName>
</protein>
<proteinExistence type="predicted"/>
<gene>
    <name evidence="1" type="ORF">DENOEST_2409</name>
</gene>
<evidence type="ECO:0000313" key="1">
    <source>
        <dbReference type="EMBL" id="CAB1369574.1"/>
    </source>
</evidence>
<dbReference type="EMBL" id="LR778301">
    <property type="protein sequence ID" value="CAB1369574.1"/>
    <property type="molecule type" value="Genomic_DNA"/>
</dbReference>
<evidence type="ECO:0000313" key="2">
    <source>
        <dbReference type="Proteomes" id="UP000515733"/>
    </source>
</evidence>
<dbReference type="Proteomes" id="UP000515733">
    <property type="component" value="Chromosome"/>
</dbReference>
<organism evidence="1 2">
    <name type="scientific">Denitratisoma oestradiolicum</name>
    <dbReference type="NCBI Taxonomy" id="311182"/>
    <lineage>
        <taxon>Bacteria</taxon>
        <taxon>Pseudomonadati</taxon>
        <taxon>Pseudomonadota</taxon>
        <taxon>Betaproteobacteria</taxon>
        <taxon>Nitrosomonadales</taxon>
        <taxon>Sterolibacteriaceae</taxon>
        <taxon>Denitratisoma</taxon>
    </lineage>
</organism>
<dbReference type="KEGG" id="doe:DENOEST_2409"/>